<name>A0A6J6KTP4_9ZZZZ</name>
<dbReference type="GO" id="GO:0004040">
    <property type="term" value="F:amidase activity"/>
    <property type="evidence" value="ECO:0007669"/>
    <property type="project" value="InterPro"/>
</dbReference>
<keyword evidence="1" id="KW-0472">Membrane</keyword>
<feature type="domain" description="Mannosyl-glycoprotein endo-beta-N-acetylglucosamidase-like" evidence="2">
    <location>
        <begin position="281"/>
        <end position="409"/>
    </location>
</feature>
<accession>A0A6J6KTP4</accession>
<evidence type="ECO:0000259" key="2">
    <source>
        <dbReference type="Pfam" id="PF01832"/>
    </source>
</evidence>
<proteinExistence type="predicted"/>
<keyword evidence="1" id="KW-1133">Transmembrane helix</keyword>
<dbReference type="Pfam" id="PF01832">
    <property type="entry name" value="Glucosaminidase"/>
    <property type="match status" value="1"/>
</dbReference>
<sequence length="421" mass="45365">MRVLQTLRDQRQGSLRAVFLKALVLVAVAGVVSSLSVGIDNREVFAAQPPAVVGKNVGSGTAAGPRIAALSSLVARSDATVVESNRDLGNLRSQLVRLQAAEAAARAHTDELGALEVQAQSRLIEARATLASLAAAAYRDTASAPVFVIFLRARTPLDIEYRQELVRQTARVRNRALRQAKSAEVIAANATRVARIERDRIRGELQTVSVQIPAVEKRGSAARITATNGRFWLARWSSIANGTATTIRGQPVLGSEEMSRWFIGTRGNRSRATVPMAELARYYVEEGSSENIRGDIAFAQSVLETGGFRFPDGGQVAPSDNNFAGMGACDSCASGRTYSSARIGVRAQMQLLRVYAQPGLRNSMLGNPAVDPRLDTHYLRGKVQAWSGLTGTWATARAYGDRIIEIFSEMLAWLTDRAGLG</sequence>
<feature type="transmembrane region" description="Helical" evidence="1">
    <location>
        <begin position="18"/>
        <end position="39"/>
    </location>
</feature>
<dbReference type="AlphaFoldDB" id="A0A6J6KTP4"/>
<dbReference type="InterPro" id="IPR002901">
    <property type="entry name" value="MGlyc_endo_b_GlcNAc-like_dom"/>
</dbReference>
<gene>
    <name evidence="3" type="ORF">UFOPK2242_00519</name>
</gene>
<evidence type="ECO:0000313" key="3">
    <source>
        <dbReference type="EMBL" id="CAB4653001.1"/>
    </source>
</evidence>
<keyword evidence="1" id="KW-0812">Transmembrane</keyword>
<organism evidence="3">
    <name type="scientific">freshwater metagenome</name>
    <dbReference type="NCBI Taxonomy" id="449393"/>
    <lineage>
        <taxon>unclassified sequences</taxon>
        <taxon>metagenomes</taxon>
        <taxon>ecological metagenomes</taxon>
    </lineage>
</organism>
<protein>
    <submittedName>
        <fullName evidence="3">Unannotated protein</fullName>
    </submittedName>
</protein>
<reference evidence="3" key="1">
    <citation type="submission" date="2020-05" db="EMBL/GenBank/DDBJ databases">
        <authorList>
            <person name="Chiriac C."/>
            <person name="Salcher M."/>
            <person name="Ghai R."/>
            <person name="Kavagutti S V."/>
        </authorList>
    </citation>
    <scope>NUCLEOTIDE SEQUENCE</scope>
</reference>
<evidence type="ECO:0000256" key="1">
    <source>
        <dbReference type="SAM" id="Phobius"/>
    </source>
</evidence>
<dbReference type="EMBL" id="CAEZWM010000045">
    <property type="protein sequence ID" value="CAB4653001.1"/>
    <property type="molecule type" value="Genomic_DNA"/>
</dbReference>